<proteinExistence type="predicted"/>
<name>A0A502FAV8_9PROT</name>
<dbReference type="RefSeq" id="WP_140886424.1">
    <property type="nucleotide sequence ID" value="NZ_RCZP01000040.1"/>
</dbReference>
<dbReference type="OrthoDB" id="8019880at2"/>
<dbReference type="AlphaFoldDB" id="A0A502FAV8"/>
<evidence type="ECO:0008006" key="3">
    <source>
        <dbReference type="Google" id="ProtNLM"/>
    </source>
</evidence>
<comment type="caution">
    <text evidence="1">The sequence shown here is derived from an EMBL/GenBank/DDBJ whole genome shotgun (WGS) entry which is preliminary data.</text>
</comment>
<protein>
    <recommendedName>
        <fullName evidence="3">Antibiotic biosynthesis monooxygenase</fullName>
    </recommendedName>
</protein>
<evidence type="ECO:0000313" key="2">
    <source>
        <dbReference type="Proteomes" id="UP000317078"/>
    </source>
</evidence>
<sequence>MEDQFLQYWSTRARVADRSGLVAEFLSSPADRQRLVWINWSGLDPRWTSFYNVGMWRDEAAFQDQIGRFIDNSRPPQAFEAAPRERVLLVPERWRVGASPMLAIDAVGVR</sequence>
<keyword evidence="2" id="KW-1185">Reference proteome</keyword>
<evidence type="ECO:0000313" key="1">
    <source>
        <dbReference type="EMBL" id="TPG46444.1"/>
    </source>
</evidence>
<reference evidence="1 2" key="1">
    <citation type="journal article" date="2019" name="Environ. Microbiol.">
        <title>Species interactions and distinct microbial communities in high Arctic permafrost affected cryosols are associated with the CH4 and CO2 gas fluxes.</title>
        <authorList>
            <person name="Altshuler I."/>
            <person name="Hamel J."/>
            <person name="Turney S."/>
            <person name="Magnuson E."/>
            <person name="Levesque R."/>
            <person name="Greer C."/>
            <person name="Whyte L.G."/>
        </authorList>
    </citation>
    <scope>NUCLEOTIDE SEQUENCE [LARGE SCALE GENOMIC DNA]</scope>
    <source>
        <strain evidence="1 2">S9.3B</strain>
    </source>
</reference>
<dbReference type="Proteomes" id="UP000317078">
    <property type="component" value="Unassembled WGS sequence"/>
</dbReference>
<gene>
    <name evidence="1" type="ORF">EAH89_24855</name>
</gene>
<dbReference type="EMBL" id="RCZP01000040">
    <property type="protein sequence ID" value="TPG46444.1"/>
    <property type="molecule type" value="Genomic_DNA"/>
</dbReference>
<accession>A0A502FAV8</accession>
<organism evidence="1 2">
    <name type="scientific">Muricoccus nepalensis</name>
    <dbReference type="NCBI Taxonomy" id="1854500"/>
    <lineage>
        <taxon>Bacteria</taxon>
        <taxon>Pseudomonadati</taxon>
        <taxon>Pseudomonadota</taxon>
        <taxon>Alphaproteobacteria</taxon>
        <taxon>Acetobacterales</taxon>
        <taxon>Roseomonadaceae</taxon>
        <taxon>Muricoccus</taxon>
    </lineage>
</organism>